<dbReference type="EMBL" id="SRLO01024754">
    <property type="protein sequence ID" value="TNN21996.1"/>
    <property type="molecule type" value="Genomic_DNA"/>
</dbReference>
<comment type="caution">
    <text evidence="2">The sequence shown here is derived from an EMBL/GenBank/DDBJ whole genome shotgun (WGS) entry which is preliminary data.</text>
</comment>
<feature type="region of interest" description="Disordered" evidence="1">
    <location>
        <begin position="18"/>
        <end position="69"/>
    </location>
</feature>
<proteinExistence type="predicted"/>
<dbReference type="AlphaFoldDB" id="A0A4Z2DZP8"/>
<evidence type="ECO:0000313" key="3">
    <source>
        <dbReference type="Proteomes" id="UP000314294"/>
    </source>
</evidence>
<name>A0A4Z2DZP8_9TELE</name>
<gene>
    <name evidence="2" type="ORF">EYF80_067892</name>
</gene>
<protein>
    <submittedName>
        <fullName evidence="2">Uncharacterized protein</fullName>
    </submittedName>
</protein>
<reference evidence="2 3" key="1">
    <citation type="submission" date="2019-03" db="EMBL/GenBank/DDBJ databases">
        <title>First draft genome of Liparis tanakae, snailfish: a comprehensive survey of snailfish specific genes.</title>
        <authorList>
            <person name="Kim W."/>
            <person name="Song I."/>
            <person name="Jeong J.-H."/>
            <person name="Kim D."/>
            <person name="Kim S."/>
            <person name="Ryu S."/>
            <person name="Song J.Y."/>
            <person name="Lee S.K."/>
        </authorList>
    </citation>
    <scope>NUCLEOTIDE SEQUENCE [LARGE SCALE GENOMIC DNA]</scope>
    <source>
        <tissue evidence="2">Muscle</tissue>
    </source>
</reference>
<sequence length="69" mass="7121">MREHQIFTERQKCISLGELEHGGSAAAPTLGTKRDGPPRLLLAGAGANHSCESRGGQGGGSPGVSRDDH</sequence>
<dbReference type="Proteomes" id="UP000314294">
    <property type="component" value="Unassembled WGS sequence"/>
</dbReference>
<keyword evidence="3" id="KW-1185">Reference proteome</keyword>
<evidence type="ECO:0000313" key="2">
    <source>
        <dbReference type="EMBL" id="TNN21996.1"/>
    </source>
</evidence>
<organism evidence="2 3">
    <name type="scientific">Liparis tanakae</name>
    <name type="common">Tanaka's snailfish</name>
    <dbReference type="NCBI Taxonomy" id="230148"/>
    <lineage>
        <taxon>Eukaryota</taxon>
        <taxon>Metazoa</taxon>
        <taxon>Chordata</taxon>
        <taxon>Craniata</taxon>
        <taxon>Vertebrata</taxon>
        <taxon>Euteleostomi</taxon>
        <taxon>Actinopterygii</taxon>
        <taxon>Neopterygii</taxon>
        <taxon>Teleostei</taxon>
        <taxon>Neoteleostei</taxon>
        <taxon>Acanthomorphata</taxon>
        <taxon>Eupercaria</taxon>
        <taxon>Perciformes</taxon>
        <taxon>Cottioidei</taxon>
        <taxon>Cottales</taxon>
        <taxon>Liparidae</taxon>
        <taxon>Liparis</taxon>
    </lineage>
</organism>
<evidence type="ECO:0000256" key="1">
    <source>
        <dbReference type="SAM" id="MobiDB-lite"/>
    </source>
</evidence>
<accession>A0A4Z2DZP8</accession>